<keyword evidence="3" id="KW-1185">Reference proteome</keyword>
<feature type="compositionally biased region" description="Basic and acidic residues" evidence="1">
    <location>
        <begin position="127"/>
        <end position="139"/>
    </location>
</feature>
<feature type="region of interest" description="Disordered" evidence="1">
    <location>
        <begin position="1"/>
        <end position="139"/>
    </location>
</feature>
<organism evidence="2 3">
    <name type="scientific">Paracidovorax wautersii</name>
    <dbReference type="NCBI Taxonomy" id="1177982"/>
    <lineage>
        <taxon>Bacteria</taxon>
        <taxon>Pseudomonadati</taxon>
        <taxon>Pseudomonadota</taxon>
        <taxon>Betaproteobacteria</taxon>
        <taxon>Burkholderiales</taxon>
        <taxon>Comamonadaceae</taxon>
        <taxon>Paracidovorax</taxon>
    </lineage>
</organism>
<evidence type="ECO:0000313" key="3">
    <source>
        <dbReference type="Proteomes" id="UP001267710"/>
    </source>
</evidence>
<dbReference type="RefSeq" id="WP_309830110.1">
    <property type="nucleotide sequence ID" value="NZ_JAVIZX010000001.1"/>
</dbReference>
<feature type="compositionally biased region" description="Low complexity" evidence="1">
    <location>
        <begin position="8"/>
        <end position="22"/>
    </location>
</feature>
<accession>A0ABU1IF77</accession>
<comment type="caution">
    <text evidence="2">The sequence shown here is derived from an EMBL/GenBank/DDBJ whole genome shotgun (WGS) entry which is preliminary data.</text>
</comment>
<feature type="compositionally biased region" description="Basic and acidic residues" evidence="1">
    <location>
        <begin position="24"/>
        <end position="44"/>
    </location>
</feature>
<evidence type="ECO:0000256" key="1">
    <source>
        <dbReference type="SAM" id="MobiDB-lite"/>
    </source>
</evidence>
<sequence length="139" mass="14852">MSRPTPSPAHAAQHPADAPDQPDLQERMQDRGHFNQYGMRDDPRGQNQIDGENPGTGEGPRQFGSGGDLSSYANVPPADDGQRPVSQVSGPISAVDASGSARALGLDYGGERHKDTPLSSRQGAELIGERDDDRHRGRN</sequence>
<protein>
    <submittedName>
        <fullName evidence="2">Uncharacterized protein</fullName>
    </submittedName>
</protein>
<dbReference type="EMBL" id="JAVIZX010000001">
    <property type="protein sequence ID" value="MDR6215462.1"/>
    <property type="molecule type" value="Genomic_DNA"/>
</dbReference>
<name>A0ABU1IF77_9BURK</name>
<reference evidence="2 3" key="1">
    <citation type="submission" date="2023-08" db="EMBL/GenBank/DDBJ databases">
        <title>Functional and genomic diversity of the sorghum phyllosphere microbiome.</title>
        <authorList>
            <person name="Shade A."/>
        </authorList>
    </citation>
    <scope>NUCLEOTIDE SEQUENCE [LARGE SCALE GENOMIC DNA]</scope>
    <source>
        <strain evidence="2 3">SORGH_AS_0335</strain>
    </source>
</reference>
<evidence type="ECO:0000313" key="2">
    <source>
        <dbReference type="EMBL" id="MDR6215462.1"/>
    </source>
</evidence>
<gene>
    <name evidence="2" type="ORF">QE399_003151</name>
</gene>
<proteinExistence type="predicted"/>
<dbReference type="Proteomes" id="UP001267710">
    <property type="component" value="Unassembled WGS sequence"/>
</dbReference>